<dbReference type="AlphaFoldDB" id="A0AAD5LPJ4"/>
<keyword evidence="3" id="KW-1185">Reference proteome</keyword>
<feature type="compositionally biased region" description="Basic and acidic residues" evidence="1">
    <location>
        <begin position="70"/>
        <end position="85"/>
    </location>
</feature>
<comment type="caution">
    <text evidence="2">The sequence shown here is derived from an EMBL/GenBank/DDBJ whole genome shotgun (WGS) entry which is preliminary data.</text>
</comment>
<evidence type="ECO:0000313" key="3">
    <source>
        <dbReference type="Proteomes" id="UP001209570"/>
    </source>
</evidence>
<feature type="region of interest" description="Disordered" evidence="1">
    <location>
        <begin position="34"/>
        <end position="106"/>
    </location>
</feature>
<dbReference type="Proteomes" id="UP001209570">
    <property type="component" value="Unassembled WGS sequence"/>
</dbReference>
<accession>A0AAD5LPJ4</accession>
<name>A0AAD5LPJ4_PYTIN</name>
<sequence>MDRFLELHACGSDEDGSLALTKDAFMKFRRACTLRDLAPPDPESSTDDEHEDDHELDKVSLPQQADPTSPDDKQETPAQSAEDRPARRRKMSSASQISRHELDAAGDTFNIDSDVLHDEYVDEDDPSDDAASIASSVIGATSLPHADLMTLDQATD</sequence>
<protein>
    <submittedName>
        <fullName evidence="2">Uncharacterized protein</fullName>
    </submittedName>
</protein>
<proteinExistence type="predicted"/>
<gene>
    <name evidence="2" type="ORF">P43SY_010408</name>
</gene>
<evidence type="ECO:0000313" key="2">
    <source>
        <dbReference type="EMBL" id="KAJ0389495.1"/>
    </source>
</evidence>
<dbReference type="EMBL" id="JAKCXM010003701">
    <property type="protein sequence ID" value="KAJ0389495.1"/>
    <property type="molecule type" value="Genomic_DNA"/>
</dbReference>
<organism evidence="2 3">
    <name type="scientific">Pythium insidiosum</name>
    <name type="common">Pythiosis disease agent</name>
    <dbReference type="NCBI Taxonomy" id="114742"/>
    <lineage>
        <taxon>Eukaryota</taxon>
        <taxon>Sar</taxon>
        <taxon>Stramenopiles</taxon>
        <taxon>Oomycota</taxon>
        <taxon>Peronosporomycetes</taxon>
        <taxon>Pythiales</taxon>
        <taxon>Pythiaceae</taxon>
        <taxon>Pythium</taxon>
    </lineage>
</organism>
<reference evidence="2" key="1">
    <citation type="submission" date="2021-12" db="EMBL/GenBank/DDBJ databases">
        <title>Prjna785345.</title>
        <authorList>
            <person name="Rujirawat T."/>
            <person name="Krajaejun T."/>
        </authorList>
    </citation>
    <scope>NUCLEOTIDE SEQUENCE</scope>
    <source>
        <strain evidence="2">Pi057C3</strain>
    </source>
</reference>
<evidence type="ECO:0000256" key="1">
    <source>
        <dbReference type="SAM" id="MobiDB-lite"/>
    </source>
</evidence>